<sequence length="75" mass="8428">HAAAHMLGLPVEPLAPGRPFFMLSFRASRRVRAPGTPFFITSRASRQRLSGSSKVLIRSLHRMSALRTTFLFDVF</sequence>
<dbReference type="EMBL" id="QRNG01000009">
    <property type="protein sequence ID" value="RHK25579.1"/>
    <property type="molecule type" value="Genomic_DNA"/>
</dbReference>
<gene>
    <name evidence="1" type="ORF">DW072_06095</name>
</gene>
<organism evidence="1 2">
    <name type="scientific">Bifidobacterium adolescentis</name>
    <dbReference type="NCBI Taxonomy" id="1680"/>
    <lineage>
        <taxon>Bacteria</taxon>
        <taxon>Bacillati</taxon>
        <taxon>Actinomycetota</taxon>
        <taxon>Actinomycetes</taxon>
        <taxon>Bifidobacteriales</taxon>
        <taxon>Bifidobacteriaceae</taxon>
        <taxon>Bifidobacterium</taxon>
    </lineage>
</organism>
<name>A0A415FRN3_BIFAD</name>
<dbReference type="Proteomes" id="UP000285262">
    <property type="component" value="Unassembled WGS sequence"/>
</dbReference>
<accession>A0A415FRN3</accession>
<protein>
    <submittedName>
        <fullName evidence="1">Uncharacterized protein</fullName>
    </submittedName>
</protein>
<proteinExistence type="predicted"/>
<reference evidence="1 2" key="1">
    <citation type="submission" date="2018-08" db="EMBL/GenBank/DDBJ databases">
        <title>A genome reference for cultivated species of the human gut microbiota.</title>
        <authorList>
            <person name="Zou Y."/>
            <person name="Xue W."/>
            <person name="Luo G."/>
        </authorList>
    </citation>
    <scope>NUCLEOTIDE SEQUENCE [LARGE SCALE GENOMIC DNA]</scope>
    <source>
        <strain evidence="1 2">AF45-19</strain>
    </source>
</reference>
<feature type="non-terminal residue" evidence="1">
    <location>
        <position position="1"/>
    </location>
</feature>
<evidence type="ECO:0000313" key="2">
    <source>
        <dbReference type="Proteomes" id="UP000285262"/>
    </source>
</evidence>
<dbReference type="AlphaFoldDB" id="A0A415FRN3"/>
<evidence type="ECO:0000313" key="1">
    <source>
        <dbReference type="EMBL" id="RHK25579.1"/>
    </source>
</evidence>
<comment type="caution">
    <text evidence="1">The sequence shown here is derived from an EMBL/GenBank/DDBJ whole genome shotgun (WGS) entry which is preliminary data.</text>
</comment>